<proteinExistence type="predicted"/>
<dbReference type="AlphaFoldDB" id="A0A8S9N3V1"/>
<comment type="caution">
    <text evidence="1">The sequence shown here is derived from an EMBL/GenBank/DDBJ whole genome shotgun (WGS) entry which is preliminary data.</text>
</comment>
<gene>
    <name evidence="1" type="ORF">F2Q69_00054673</name>
</gene>
<accession>A0A8S9N3V1</accession>
<dbReference type="Proteomes" id="UP000712600">
    <property type="component" value="Unassembled WGS sequence"/>
</dbReference>
<organism evidence="1 2">
    <name type="scientific">Brassica cretica</name>
    <name type="common">Mustard</name>
    <dbReference type="NCBI Taxonomy" id="69181"/>
    <lineage>
        <taxon>Eukaryota</taxon>
        <taxon>Viridiplantae</taxon>
        <taxon>Streptophyta</taxon>
        <taxon>Embryophyta</taxon>
        <taxon>Tracheophyta</taxon>
        <taxon>Spermatophyta</taxon>
        <taxon>Magnoliopsida</taxon>
        <taxon>eudicotyledons</taxon>
        <taxon>Gunneridae</taxon>
        <taxon>Pentapetalae</taxon>
        <taxon>rosids</taxon>
        <taxon>malvids</taxon>
        <taxon>Brassicales</taxon>
        <taxon>Brassicaceae</taxon>
        <taxon>Brassiceae</taxon>
        <taxon>Brassica</taxon>
    </lineage>
</organism>
<sequence>MCKALAMSHKEESSLYLVAWTISTELGAIIQGRPCTGCKSETDRLCWGMAPWPARCKGAGRSIWQLAIALS</sequence>
<protein>
    <submittedName>
        <fullName evidence="1">Uncharacterized protein</fullName>
    </submittedName>
</protein>
<dbReference type="EMBL" id="QGKX02002183">
    <property type="protein sequence ID" value="KAF3488528.1"/>
    <property type="molecule type" value="Genomic_DNA"/>
</dbReference>
<name>A0A8S9N3V1_BRACR</name>
<reference evidence="1" key="1">
    <citation type="submission" date="2019-12" db="EMBL/GenBank/DDBJ databases">
        <title>Genome sequencing and annotation of Brassica cretica.</title>
        <authorList>
            <person name="Studholme D.J."/>
            <person name="Sarris P."/>
        </authorList>
    </citation>
    <scope>NUCLEOTIDE SEQUENCE</scope>
    <source>
        <strain evidence="1">PFS-109/04</strain>
        <tissue evidence="1">Leaf</tissue>
    </source>
</reference>
<evidence type="ECO:0000313" key="2">
    <source>
        <dbReference type="Proteomes" id="UP000712600"/>
    </source>
</evidence>
<evidence type="ECO:0000313" key="1">
    <source>
        <dbReference type="EMBL" id="KAF3488528.1"/>
    </source>
</evidence>